<proteinExistence type="predicted"/>
<evidence type="ECO:0000313" key="2">
    <source>
        <dbReference type="Proteomes" id="UP000005475"/>
    </source>
</evidence>
<reference evidence="1 2" key="1">
    <citation type="submission" date="2007-03" db="EMBL/GenBank/DDBJ databases">
        <authorList>
            <person name="Fulton L."/>
            <person name="Clifton S."/>
            <person name="Fulton B."/>
            <person name="Xu J."/>
            <person name="Minx P."/>
            <person name="Pepin K.H."/>
            <person name="Johnson M."/>
            <person name="Thiruvilangam P."/>
            <person name="Bhonagiri V."/>
            <person name="Nash W.E."/>
            <person name="Mardis E.R."/>
            <person name="Wilson R.K."/>
        </authorList>
    </citation>
    <scope>NUCLEOTIDE SEQUENCE [LARGE SCALE GENOMIC DNA]</scope>
    <source>
        <strain evidence="2">ATCC 8483 / DSM 1896 / JCM 5824 / BCRC 10623 / CCUG 4943 / NCTC 11153</strain>
    </source>
</reference>
<dbReference type="EMBL" id="AAXF02000042">
    <property type="protein sequence ID" value="EDO13076.1"/>
    <property type="molecule type" value="Genomic_DNA"/>
</dbReference>
<comment type="caution">
    <text evidence="1">The sequence shown here is derived from an EMBL/GenBank/DDBJ whole genome shotgun (WGS) entry which is preliminary data.</text>
</comment>
<protein>
    <submittedName>
        <fullName evidence="1">Uncharacterized protein</fullName>
    </submittedName>
</protein>
<name>A0AAN3AAT0_BACO1</name>
<sequence>MHCHFIAGKRGYGMAVFYKKCVIIYEKTNLQYFIIHILRDITGAVGDLSGRFEGEYAT</sequence>
<evidence type="ECO:0000313" key="1">
    <source>
        <dbReference type="EMBL" id="EDO13076.1"/>
    </source>
</evidence>
<organism evidence="1 2">
    <name type="scientific">Bacteroides ovatus (strain ATCC 8483 / DSM 1896 / JCM 5824 / BCRC 10623 / CCUG 4943 / NCTC 11153)</name>
    <dbReference type="NCBI Taxonomy" id="411476"/>
    <lineage>
        <taxon>Bacteria</taxon>
        <taxon>Pseudomonadati</taxon>
        <taxon>Bacteroidota</taxon>
        <taxon>Bacteroidia</taxon>
        <taxon>Bacteroidales</taxon>
        <taxon>Bacteroidaceae</taxon>
        <taxon>Bacteroides</taxon>
    </lineage>
</organism>
<accession>A0AAN3AAT0</accession>
<dbReference type="AlphaFoldDB" id="A0AAN3AAT0"/>
<reference evidence="2" key="2">
    <citation type="submission" date="2007-04" db="EMBL/GenBank/DDBJ databases">
        <title>Draft genome sequence of Bacteroides ovatus (ATCC 8483).</title>
        <authorList>
            <person name="Sudarsanam P."/>
            <person name="Ley R."/>
            <person name="Guruge J."/>
            <person name="Turnbaugh P.J."/>
            <person name="Mahowald M."/>
            <person name="Liep D."/>
            <person name="Gordon J."/>
        </authorList>
    </citation>
    <scope>NUCLEOTIDE SEQUENCE [LARGE SCALE GENOMIC DNA]</scope>
    <source>
        <strain evidence="2">ATCC 8483 / DSM 1896 / JCM 5824 / BCRC 10623 / CCUG 4943 / NCTC 11153</strain>
    </source>
</reference>
<dbReference type="Proteomes" id="UP000005475">
    <property type="component" value="Unassembled WGS sequence"/>
</dbReference>
<gene>
    <name evidence="1" type="ORF">BACOVA_01316</name>
</gene>